<accession>A0A5D2HI90</accession>
<organism evidence="3 4">
    <name type="scientific">Gossypium darwinii</name>
    <name type="common">Darwin's cotton</name>
    <name type="synonym">Gossypium barbadense var. darwinii</name>
    <dbReference type="NCBI Taxonomy" id="34276"/>
    <lineage>
        <taxon>Eukaryota</taxon>
        <taxon>Viridiplantae</taxon>
        <taxon>Streptophyta</taxon>
        <taxon>Embryophyta</taxon>
        <taxon>Tracheophyta</taxon>
        <taxon>Spermatophyta</taxon>
        <taxon>Magnoliopsida</taxon>
        <taxon>eudicotyledons</taxon>
        <taxon>Gunneridae</taxon>
        <taxon>Pentapetalae</taxon>
        <taxon>rosids</taxon>
        <taxon>malvids</taxon>
        <taxon>Malvales</taxon>
        <taxon>Malvaceae</taxon>
        <taxon>Malvoideae</taxon>
        <taxon>Gossypium</taxon>
    </lineage>
</organism>
<dbReference type="Proteomes" id="UP000323506">
    <property type="component" value="Chromosome A01"/>
</dbReference>
<protein>
    <recommendedName>
        <fullName evidence="2">FMN-dependent dehydrogenase domain-containing protein</fullName>
    </recommendedName>
</protein>
<feature type="domain" description="FMN-dependent dehydrogenase" evidence="2">
    <location>
        <begin position="55"/>
        <end position="97"/>
    </location>
</feature>
<comment type="cofactor">
    <cofactor evidence="1">
        <name>FMN</name>
        <dbReference type="ChEBI" id="CHEBI:58210"/>
    </cofactor>
</comment>
<dbReference type="AlphaFoldDB" id="A0A5D2HI90"/>
<dbReference type="Gene3D" id="3.20.20.70">
    <property type="entry name" value="Aldolase class I"/>
    <property type="match status" value="1"/>
</dbReference>
<gene>
    <name evidence="3" type="ORF">ES288_A01G053000v1</name>
</gene>
<keyword evidence="4" id="KW-1185">Reference proteome</keyword>
<reference evidence="3 4" key="1">
    <citation type="submission" date="2019-06" db="EMBL/GenBank/DDBJ databases">
        <title>WGS assembly of Gossypium darwinii.</title>
        <authorList>
            <person name="Chen Z.J."/>
            <person name="Sreedasyam A."/>
            <person name="Ando A."/>
            <person name="Song Q."/>
            <person name="De L."/>
            <person name="Hulse-Kemp A."/>
            <person name="Ding M."/>
            <person name="Ye W."/>
            <person name="Kirkbride R."/>
            <person name="Jenkins J."/>
            <person name="Plott C."/>
            <person name="Lovell J."/>
            <person name="Lin Y.-M."/>
            <person name="Vaughn R."/>
            <person name="Liu B."/>
            <person name="Li W."/>
            <person name="Simpson S."/>
            <person name="Scheffler B."/>
            <person name="Saski C."/>
            <person name="Grover C."/>
            <person name="Hu G."/>
            <person name="Conover J."/>
            <person name="Carlson J."/>
            <person name="Shu S."/>
            <person name="Boston L."/>
            <person name="Williams M."/>
            <person name="Peterson D."/>
            <person name="Mcgee K."/>
            <person name="Jones D."/>
            <person name="Wendel J."/>
            <person name="Stelly D."/>
            <person name="Grimwood J."/>
            <person name="Schmutz J."/>
        </authorList>
    </citation>
    <scope>NUCLEOTIDE SEQUENCE [LARGE SCALE GENOMIC DNA]</scope>
    <source>
        <strain evidence="3">1808015.09</strain>
    </source>
</reference>
<evidence type="ECO:0000313" key="3">
    <source>
        <dbReference type="EMBL" id="TYH29931.1"/>
    </source>
</evidence>
<dbReference type="PANTHER" id="PTHR10578">
    <property type="entry name" value="S -2-HYDROXY-ACID OXIDASE-RELATED"/>
    <property type="match status" value="1"/>
</dbReference>
<evidence type="ECO:0000259" key="2">
    <source>
        <dbReference type="Pfam" id="PF01070"/>
    </source>
</evidence>
<evidence type="ECO:0000313" key="4">
    <source>
        <dbReference type="Proteomes" id="UP000323506"/>
    </source>
</evidence>
<dbReference type="GO" id="GO:0005777">
    <property type="term" value="C:peroxisome"/>
    <property type="evidence" value="ECO:0007669"/>
    <property type="project" value="TreeGrafter"/>
</dbReference>
<sequence length="108" mass="12709">MVYILYPVEWEYIIEPILLFFSQLVVERMLASEGIKRVELGRDELEKRVWEWKEKFRPRILIDVSMIDMTTTVLGFKISMPIMIAPTTMQKMAHPEDSSLETCGIQEV</sequence>
<dbReference type="Pfam" id="PF01070">
    <property type="entry name" value="FMN_dh"/>
    <property type="match status" value="1"/>
</dbReference>
<dbReference type="GO" id="GO:0003973">
    <property type="term" value="F:(S)-2-hydroxy-acid oxidase activity"/>
    <property type="evidence" value="ECO:0007669"/>
    <property type="project" value="TreeGrafter"/>
</dbReference>
<dbReference type="InterPro" id="IPR000262">
    <property type="entry name" value="FMN-dep_DH"/>
</dbReference>
<name>A0A5D2HI90_GOSDA</name>
<evidence type="ECO:0000256" key="1">
    <source>
        <dbReference type="ARBA" id="ARBA00001917"/>
    </source>
</evidence>
<dbReference type="EMBL" id="CM017688">
    <property type="protein sequence ID" value="TYH29931.1"/>
    <property type="molecule type" value="Genomic_DNA"/>
</dbReference>
<dbReference type="SUPFAM" id="SSF51395">
    <property type="entry name" value="FMN-linked oxidoreductases"/>
    <property type="match status" value="1"/>
</dbReference>
<proteinExistence type="predicted"/>
<dbReference type="PANTHER" id="PTHR10578:SF123">
    <property type="entry name" value="(S)-2-HYDROXY-ACID OXIDASE"/>
    <property type="match status" value="1"/>
</dbReference>
<dbReference type="InterPro" id="IPR013785">
    <property type="entry name" value="Aldolase_TIM"/>
</dbReference>